<evidence type="ECO:0000256" key="4">
    <source>
        <dbReference type="ARBA" id="ARBA00022679"/>
    </source>
</evidence>
<dbReference type="Proteomes" id="UP000199488">
    <property type="component" value="Unassembled WGS sequence"/>
</dbReference>
<evidence type="ECO:0000256" key="8">
    <source>
        <dbReference type="ARBA" id="ARBA00038152"/>
    </source>
</evidence>
<organism evidence="11 12">
    <name type="scientific">Marinococcus luteus</name>
    <dbReference type="NCBI Taxonomy" id="1122204"/>
    <lineage>
        <taxon>Bacteria</taxon>
        <taxon>Bacillati</taxon>
        <taxon>Bacillota</taxon>
        <taxon>Bacilli</taxon>
        <taxon>Bacillales</taxon>
        <taxon>Bacillaceae</taxon>
        <taxon>Marinococcus</taxon>
    </lineage>
</organism>
<gene>
    <name evidence="11" type="ORF">SAMN05421781_1750</name>
</gene>
<feature type="transmembrane region" description="Helical" evidence="9">
    <location>
        <begin position="261"/>
        <end position="286"/>
    </location>
</feature>
<dbReference type="PANTHER" id="PTHR48090">
    <property type="entry name" value="UNDECAPRENYL-PHOSPHATE 4-DEOXY-4-FORMAMIDO-L-ARABINOSE TRANSFERASE-RELATED"/>
    <property type="match status" value="1"/>
</dbReference>
<proteinExistence type="inferred from homology"/>
<dbReference type="InterPro" id="IPR050256">
    <property type="entry name" value="Glycosyltransferase_2"/>
</dbReference>
<evidence type="ECO:0000259" key="10">
    <source>
        <dbReference type="Pfam" id="PF00535"/>
    </source>
</evidence>
<keyword evidence="5 9" id="KW-0812">Transmembrane</keyword>
<dbReference type="AlphaFoldDB" id="A0A1H2UL34"/>
<evidence type="ECO:0000256" key="9">
    <source>
        <dbReference type="SAM" id="Phobius"/>
    </source>
</evidence>
<keyword evidence="7 9" id="KW-0472">Membrane</keyword>
<keyword evidence="12" id="KW-1185">Reference proteome</keyword>
<dbReference type="FunFam" id="3.90.550.10:FF:000079">
    <property type="entry name" value="Probable glycosyl transferase"/>
    <property type="match status" value="1"/>
</dbReference>
<dbReference type="GO" id="GO:0005886">
    <property type="term" value="C:plasma membrane"/>
    <property type="evidence" value="ECO:0007669"/>
    <property type="project" value="UniProtKB-SubCell"/>
</dbReference>
<evidence type="ECO:0000256" key="3">
    <source>
        <dbReference type="ARBA" id="ARBA00022676"/>
    </source>
</evidence>
<evidence type="ECO:0000256" key="5">
    <source>
        <dbReference type="ARBA" id="ARBA00022692"/>
    </source>
</evidence>
<evidence type="ECO:0000256" key="2">
    <source>
        <dbReference type="ARBA" id="ARBA00022475"/>
    </source>
</evidence>
<dbReference type="STRING" id="1122204.SAMN05421781_1750"/>
<dbReference type="InterPro" id="IPR001173">
    <property type="entry name" value="Glyco_trans_2-like"/>
</dbReference>
<keyword evidence="2" id="KW-1003">Cell membrane</keyword>
<evidence type="ECO:0000256" key="1">
    <source>
        <dbReference type="ARBA" id="ARBA00004651"/>
    </source>
</evidence>
<evidence type="ECO:0000313" key="12">
    <source>
        <dbReference type="Proteomes" id="UP000199488"/>
    </source>
</evidence>
<dbReference type="Pfam" id="PF00535">
    <property type="entry name" value="Glycos_transf_2"/>
    <property type="match status" value="1"/>
</dbReference>
<dbReference type="InterPro" id="IPR029044">
    <property type="entry name" value="Nucleotide-diphossugar_trans"/>
</dbReference>
<dbReference type="OrthoDB" id="9807778at2"/>
<dbReference type="SUPFAM" id="SSF53448">
    <property type="entry name" value="Nucleotide-diphospho-sugar transferases"/>
    <property type="match status" value="1"/>
</dbReference>
<keyword evidence="3" id="KW-0328">Glycosyltransferase</keyword>
<dbReference type="CDD" id="cd04187">
    <property type="entry name" value="DPM1_like_bac"/>
    <property type="match status" value="1"/>
</dbReference>
<protein>
    <submittedName>
        <fullName evidence="11">Glycosyltransferase involved in cell wall bisynthesis</fullName>
    </submittedName>
</protein>
<dbReference type="PANTHER" id="PTHR48090:SF8">
    <property type="entry name" value="GLYCOSYLTRANSFERASE CSBB-RELATED"/>
    <property type="match status" value="1"/>
</dbReference>
<name>A0A1H2UL34_9BACI</name>
<evidence type="ECO:0000313" key="11">
    <source>
        <dbReference type="EMBL" id="SDW56214.1"/>
    </source>
</evidence>
<keyword evidence="6 9" id="KW-1133">Transmembrane helix</keyword>
<dbReference type="RefSeq" id="WP_091613851.1">
    <property type="nucleotide sequence ID" value="NZ_FNNC01000003.1"/>
</dbReference>
<dbReference type="EMBL" id="FNNC01000003">
    <property type="protein sequence ID" value="SDW56214.1"/>
    <property type="molecule type" value="Genomic_DNA"/>
</dbReference>
<evidence type="ECO:0000256" key="7">
    <source>
        <dbReference type="ARBA" id="ARBA00023136"/>
    </source>
</evidence>
<feature type="domain" description="Glycosyltransferase 2-like" evidence="10">
    <location>
        <begin position="5"/>
        <end position="167"/>
    </location>
</feature>
<evidence type="ECO:0000256" key="6">
    <source>
        <dbReference type="ARBA" id="ARBA00022989"/>
    </source>
</evidence>
<keyword evidence="4 11" id="KW-0808">Transferase</keyword>
<accession>A0A1H2UL34</accession>
<dbReference type="GO" id="GO:0016757">
    <property type="term" value="F:glycosyltransferase activity"/>
    <property type="evidence" value="ECO:0007669"/>
    <property type="project" value="UniProtKB-KW"/>
</dbReference>
<dbReference type="Gene3D" id="3.90.550.10">
    <property type="entry name" value="Spore Coat Polysaccharide Biosynthesis Protein SpsA, Chain A"/>
    <property type="match status" value="1"/>
</dbReference>
<sequence length="311" mass="35257">MKKISIVIPSFNEEDNIVSVYESLQNHLGHLPYEIEALYIDDGSSDRTLTKMRELAGMHENVSYVSFTRNFGKEAALIAGLHHADGDAVVIIDADLQHPSEVILELIEGYEEGYDQVIAKRNREGDSKFRSGMATMYYKFINRMVDVKLEDGVGDFRLLSRRALDALLSLSEANRFSKGLFSWIGFPAKTVYYENVQRQEGETKWSFSSLLNYGVDGMISFNNRPLRVCLYTGLVVMLLALVYIGITFVQIVRMGIEVPGYFTTISAILFLGGVQLLSLGVLGEYIGRIYYETKRRPHYLVQESNTKRRDA</sequence>
<feature type="transmembrane region" description="Helical" evidence="9">
    <location>
        <begin position="228"/>
        <end position="249"/>
    </location>
</feature>
<comment type="subcellular location">
    <subcellularLocation>
        <location evidence="1">Cell membrane</location>
        <topology evidence="1">Multi-pass membrane protein</topology>
    </subcellularLocation>
</comment>
<reference evidence="11 12" key="1">
    <citation type="submission" date="2016-10" db="EMBL/GenBank/DDBJ databases">
        <authorList>
            <person name="de Groot N.N."/>
        </authorList>
    </citation>
    <scope>NUCLEOTIDE SEQUENCE [LARGE SCALE GENOMIC DNA]</scope>
    <source>
        <strain evidence="11 12">DSM 23126</strain>
    </source>
</reference>
<comment type="similarity">
    <text evidence="8">Belongs to the glycosyltransferase 2 family. GtrB subfamily.</text>
</comment>